<proteinExistence type="inferred from homology"/>
<evidence type="ECO:0000259" key="11">
    <source>
        <dbReference type="Pfam" id="PF00149"/>
    </source>
</evidence>
<feature type="binding site" evidence="10">
    <location>
        <position position="134"/>
    </location>
    <ligand>
        <name>substrate</name>
    </ligand>
</feature>
<feature type="binding site" evidence="10">
    <location>
        <position position="51"/>
    </location>
    <ligand>
        <name>Mn(2+)</name>
        <dbReference type="ChEBI" id="CHEBI:29035"/>
        <label>2</label>
    </ligand>
</feature>
<evidence type="ECO:0000256" key="7">
    <source>
        <dbReference type="ARBA" id="ARBA00023098"/>
    </source>
</evidence>
<keyword evidence="7 10" id="KW-0443">Lipid metabolism</keyword>
<dbReference type="UniPathway" id="UPA00359">
    <property type="reaction ID" value="UER00480"/>
</dbReference>
<comment type="pathway">
    <text evidence="10">Glycolipid biosynthesis; lipid IV(A) biosynthesis; lipid IV(A) from (3R)-3-hydroxytetradecanoyl-[acyl-carrier-protein] and UDP-N-acetyl-alpha-D-glucosamine: step 4/6.</text>
</comment>
<evidence type="ECO:0000256" key="10">
    <source>
        <dbReference type="HAMAP-Rule" id="MF_00575"/>
    </source>
</evidence>
<comment type="caution">
    <text evidence="12">The sequence shown here is derived from an EMBL/GenBank/DDBJ whole genome shotgun (WGS) entry which is preliminary data.</text>
</comment>
<keyword evidence="2 10" id="KW-0444">Lipid biosynthesis</keyword>
<keyword evidence="4 10" id="KW-0441">Lipid A biosynthesis</keyword>
<comment type="similarity">
    <text evidence="10">Belongs to the LpxH family.</text>
</comment>
<dbReference type="AlphaFoldDB" id="A0A4Q7N0L8"/>
<dbReference type="NCBIfam" id="NF003743">
    <property type="entry name" value="PRK05340.1"/>
    <property type="match status" value="1"/>
</dbReference>
<evidence type="ECO:0000256" key="8">
    <source>
        <dbReference type="ARBA" id="ARBA00023136"/>
    </source>
</evidence>
<accession>A0A4Q7N0L8</accession>
<feature type="binding site" evidence="10">
    <location>
        <position position="207"/>
    </location>
    <ligand>
        <name>Mn(2+)</name>
        <dbReference type="ChEBI" id="CHEBI:29035"/>
        <label>2</label>
    </ligand>
</feature>
<dbReference type="GO" id="GO:0030145">
    <property type="term" value="F:manganese ion binding"/>
    <property type="evidence" value="ECO:0007669"/>
    <property type="project" value="UniProtKB-UniRule"/>
</dbReference>
<dbReference type="GO" id="GO:0005737">
    <property type="term" value="C:cytoplasm"/>
    <property type="evidence" value="ECO:0007669"/>
    <property type="project" value="InterPro"/>
</dbReference>
<feature type="domain" description="Calcineurin-like phosphoesterase" evidence="11">
    <location>
        <begin position="12"/>
        <end position="211"/>
    </location>
</feature>
<comment type="function">
    <text evidence="10">Hydrolyzes the pyrophosphate bond of UDP-2,3-diacylglucosamine to yield 2,3-diacylglucosamine 1-phosphate (lipid X) and UMP by catalyzing the attack of water at the alpha-P atom. Involved in the biosynthesis of lipid A, a phosphorylated glycolipid that anchors the lipopolysaccharide to the outer membrane of the cell.</text>
</comment>
<keyword evidence="8 10" id="KW-0472">Membrane</keyword>
<keyword evidence="1 10" id="KW-1003">Cell membrane</keyword>
<keyword evidence="5 10" id="KW-0479">Metal-binding</keyword>
<dbReference type="GO" id="GO:0008758">
    <property type="term" value="F:UDP-2,3-diacylglucosamine hydrolase activity"/>
    <property type="evidence" value="ECO:0007669"/>
    <property type="project" value="UniProtKB-UniRule"/>
</dbReference>
<keyword evidence="6 10" id="KW-0378">Hydrolase</keyword>
<dbReference type="Pfam" id="PF00149">
    <property type="entry name" value="Metallophos"/>
    <property type="match status" value="1"/>
</dbReference>
<dbReference type="SUPFAM" id="SSF56300">
    <property type="entry name" value="Metallo-dependent phosphatases"/>
    <property type="match status" value="1"/>
</dbReference>
<dbReference type="EMBL" id="SGWZ01000001">
    <property type="protein sequence ID" value="RZS74040.1"/>
    <property type="molecule type" value="Genomic_DNA"/>
</dbReference>
<keyword evidence="9 10" id="KW-0464">Manganese</keyword>
<evidence type="ECO:0000256" key="9">
    <source>
        <dbReference type="ARBA" id="ARBA00023211"/>
    </source>
</evidence>
<keyword evidence="3 10" id="KW-0997">Cell inner membrane</keyword>
<dbReference type="GO" id="GO:0009245">
    <property type="term" value="P:lipid A biosynthetic process"/>
    <property type="evidence" value="ECO:0007669"/>
    <property type="project" value="UniProtKB-UniRule"/>
</dbReference>
<evidence type="ECO:0000256" key="4">
    <source>
        <dbReference type="ARBA" id="ARBA00022556"/>
    </source>
</evidence>
<dbReference type="PANTHER" id="PTHR34990">
    <property type="entry name" value="UDP-2,3-DIACYLGLUCOSAMINE HYDROLASE-RELATED"/>
    <property type="match status" value="1"/>
</dbReference>
<protein>
    <recommendedName>
        <fullName evidence="10">UDP-2,3-diacylglucosamine hydrolase</fullName>
        <ecNumber evidence="10">3.6.1.54</ecNumber>
    </recommendedName>
    <alternativeName>
        <fullName evidence="10">UDP-2,3-diacylglucosamine diphosphatase</fullName>
    </alternativeName>
</protein>
<evidence type="ECO:0000256" key="3">
    <source>
        <dbReference type="ARBA" id="ARBA00022519"/>
    </source>
</evidence>
<evidence type="ECO:0000256" key="1">
    <source>
        <dbReference type="ARBA" id="ARBA00022475"/>
    </source>
</evidence>
<evidence type="ECO:0000313" key="13">
    <source>
        <dbReference type="Proteomes" id="UP000292039"/>
    </source>
</evidence>
<dbReference type="HAMAP" id="MF_00575">
    <property type="entry name" value="LpxH"/>
    <property type="match status" value="1"/>
</dbReference>
<feature type="binding site" evidence="10">
    <location>
        <position position="179"/>
    </location>
    <ligand>
        <name>substrate</name>
    </ligand>
</feature>
<comment type="subcellular location">
    <subcellularLocation>
        <location evidence="10">Cell inner membrane</location>
        <topology evidence="10">Peripheral membrane protein</topology>
        <orientation evidence="10">Cytoplasmic side</orientation>
    </subcellularLocation>
</comment>
<dbReference type="GO" id="GO:0019897">
    <property type="term" value="C:extrinsic component of plasma membrane"/>
    <property type="evidence" value="ECO:0007669"/>
    <property type="project" value="UniProtKB-UniRule"/>
</dbReference>
<gene>
    <name evidence="10" type="primary">lpxH</name>
    <name evidence="12" type="ORF">EV679_1250</name>
</gene>
<sequence length="267" mass="29789">MSKLPRLTLPGTLWFAADLHLAQATPATNEAFIGFLEAAAEEADALLLPGDIFDFWIGDDTVAIAPPWLAAVLEAMRATASQIPLWIGRGNRDFLMGETLAGQLGAQLLPDAVLLETDYRTVLLSHGDEYCTDDQAYQQFRAMVRDPQWQAQFLAMPIPERLKMAQQARSDSMQANQQKSQEIMDVNAQAIDAAFRDTGVSLMIHGHTHRPARHVLQVDGRACERWVLPDWSCDEQPWRGGWFALDLDGLTAYDLEEADNEATEHRS</sequence>
<evidence type="ECO:0000256" key="2">
    <source>
        <dbReference type="ARBA" id="ARBA00022516"/>
    </source>
</evidence>
<feature type="binding site" evidence="10">
    <location>
        <position position="172"/>
    </location>
    <ligand>
        <name>substrate</name>
    </ligand>
</feature>
<dbReference type="EC" id="3.6.1.54" evidence="10"/>
<feature type="binding site" evidence="10">
    <location>
        <position position="51"/>
    </location>
    <ligand>
        <name>Mn(2+)</name>
        <dbReference type="ChEBI" id="CHEBI:29035"/>
        <label>1</label>
    </ligand>
</feature>
<feature type="binding site" evidence="10">
    <location>
        <position position="176"/>
    </location>
    <ligand>
        <name>substrate</name>
    </ligand>
</feature>
<feature type="binding site" evidence="10">
    <location>
        <position position="207"/>
    </location>
    <ligand>
        <name>substrate</name>
    </ligand>
</feature>
<reference evidence="12 13" key="1">
    <citation type="submission" date="2019-02" db="EMBL/GenBank/DDBJ databases">
        <title>Genomic Encyclopedia of Type Strains, Phase IV (KMG-IV): sequencing the most valuable type-strain genomes for metagenomic binning, comparative biology and taxonomic classification.</title>
        <authorList>
            <person name="Goeker M."/>
        </authorList>
    </citation>
    <scope>NUCLEOTIDE SEQUENCE [LARGE SCALE GENOMIC DNA]</scope>
    <source>
        <strain evidence="12 13">DSM 16618</strain>
    </source>
</reference>
<dbReference type="PANTHER" id="PTHR34990:SF1">
    <property type="entry name" value="UDP-2,3-DIACYLGLUCOSAMINE HYDROLASE"/>
    <property type="match status" value="1"/>
</dbReference>
<feature type="binding site" evidence="10">
    <location>
        <position position="126"/>
    </location>
    <ligand>
        <name>Mn(2+)</name>
        <dbReference type="ChEBI" id="CHEBI:29035"/>
        <label>2</label>
    </ligand>
</feature>
<dbReference type="InterPro" id="IPR029052">
    <property type="entry name" value="Metallo-depent_PP-like"/>
</dbReference>
<dbReference type="Gene3D" id="3.60.21.10">
    <property type="match status" value="1"/>
</dbReference>
<name>A0A4Q7N0L8_9BURK</name>
<dbReference type="NCBIfam" id="TIGR01854">
    <property type="entry name" value="lipid_A_lpxH"/>
    <property type="match status" value="1"/>
</dbReference>
<dbReference type="CDD" id="cd07398">
    <property type="entry name" value="MPP_YbbF-LpxH"/>
    <property type="match status" value="1"/>
</dbReference>
<dbReference type="InterPro" id="IPR010138">
    <property type="entry name" value="UDP-diacylglucosamine_Hdrlase"/>
</dbReference>
<dbReference type="Proteomes" id="UP000292039">
    <property type="component" value="Unassembled WGS sequence"/>
</dbReference>
<dbReference type="InterPro" id="IPR043461">
    <property type="entry name" value="LpxH-like"/>
</dbReference>
<comment type="cofactor">
    <cofactor evidence="10">
        <name>Mn(2+)</name>
        <dbReference type="ChEBI" id="CHEBI:29035"/>
    </cofactor>
    <text evidence="10">Binds 2 Mn(2+) ions per subunit in a binuclear metal center.</text>
</comment>
<evidence type="ECO:0000256" key="5">
    <source>
        <dbReference type="ARBA" id="ARBA00022723"/>
    </source>
</evidence>
<organism evidence="12 13">
    <name type="scientific">Kerstersia gyiorum</name>
    <dbReference type="NCBI Taxonomy" id="206506"/>
    <lineage>
        <taxon>Bacteria</taxon>
        <taxon>Pseudomonadati</taxon>
        <taxon>Pseudomonadota</taxon>
        <taxon>Betaproteobacteria</taxon>
        <taxon>Burkholderiales</taxon>
        <taxon>Alcaligenaceae</taxon>
        <taxon>Kerstersia</taxon>
    </lineage>
</organism>
<feature type="binding site" evidence="10">
    <location>
        <position position="91"/>
    </location>
    <ligand>
        <name>Mn(2+)</name>
        <dbReference type="ChEBI" id="CHEBI:29035"/>
        <label>2</label>
    </ligand>
</feature>
<dbReference type="InterPro" id="IPR004843">
    <property type="entry name" value="Calcineurin-like_PHP"/>
</dbReference>
<evidence type="ECO:0000256" key="6">
    <source>
        <dbReference type="ARBA" id="ARBA00022801"/>
    </source>
</evidence>
<comment type="catalytic activity">
    <reaction evidence="10">
        <text>UDP-2-N,3-O-bis[(3R)-3-hydroxytetradecanoyl]-alpha-D-glucosamine + H2O = 2-N,3-O-bis[(3R)-3-hydroxytetradecanoyl]-alpha-D-glucosaminyl 1-phosphate + UMP + 2 H(+)</text>
        <dbReference type="Rhea" id="RHEA:25213"/>
        <dbReference type="ChEBI" id="CHEBI:15377"/>
        <dbReference type="ChEBI" id="CHEBI:15378"/>
        <dbReference type="ChEBI" id="CHEBI:57865"/>
        <dbReference type="ChEBI" id="CHEBI:57957"/>
        <dbReference type="ChEBI" id="CHEBI:78847"/>
        <dbReference type="EC" id="3.6.1.54"/>
    </reaction>
</comment>
<feature type="binding site" evidence="10">
    <location>
        <position position="209"/>
    </location>
    <ligand>
        <name>Mn(2+)</name>
        <dbReference type="ChEBI" id="CHEBI:29035"/>
        <label>1</label>
    </ligand>
</feature>
<feature type="binding site" evidence="10">
    <location>
        <begin position="91"/>
        <end position="92"/>
    </location>
    <ligand>
        <name>substrate</name>
    </ligand>
</feature>
<feature type="binding site" evidence="10">
    <location>
        <position position="18"/>
    </location>
    <ligand>
        <name>Mn(2+)</name>
        <dbReference type="ChEBI" id="CHEBI:29035"/>
        <label>1</label>
    </ligand>
</feature>
<feature type="binding site" evidence="10">
    <location>
        <position position="20"/>
    </location>
    <ligand>
        <name>Mn(2+)</name>
        <dbReference type="ChEBI" id="CHEBI:29035"/>
        <label>1</label>
    </ligand>
</feature>
<evidence type="ECO:0000313" key="12">
    <source>
        <dbReference type="EMBL" id="RZS74040.1"/>
    </source>
</evidence>